<evidence type="ECO:0008006" key="4">
    <source>
        <dbReference type="Google" id="ProtNLM"/>
    </source>
</evidence>
<accession>A0A151Y2A7</accession>
<dbReference type="AlphaFoldDB" id="A0A151Y2A7"/>
<feature type="signal peptide" evidence="1">
    <location>
        <begin position="1"/>
        <end position="21"/>
    </location>
</feature>
<evidence type="ECO:0000256" key="1">
    <source>
        <dbReference type="SAM" id="SignalP"/>
    </source>
</evidence>
<sequence length="230" mass="25381">MKNSYLLCAFLGMTAISNAQADVIGVKGNIDYWQYSTDLDHPQYNPSNAQLADDYGLSFSVSVEHPIPFLPNAKIKHVNLKAESDESFSGTQRNQVDLDYSDFILYYEILDNIVNADIGAGVKSLEGDLHHNYTSMQNISETLPMVYAQAGLKLPFTGLSANAEVSIAGLNDQRVTDAQAELKYNFIDSILVDVGAKAGYRILDIQLEKDSDAETKLKFKGPYIGVEAHF</sequence>
<dbReference type="Proteomes" id="UP000076276">
    <property type="component" value="Unassembled WGS sequence"/>
</dbReference>
<keyword evidence="3" id="KW-1185">Reference proteome</keyword>
<feature type="chain" id="PRO_5007592221" description="TIGR04219 family outer membrane beta-barrel protein" evidence="1">
    <location>
        <begin position="22"/>
        <end position="230"/>
    </location>
</feature>
<evidence type="ECO:0000313" key="2">
    <source>
        <dbReference type="EMBL" id="KYQ72138.1"/>
    </source>
</evidence>
<dbReference type="RefSeq" id="WP_067668583.1">
    <property type="nucleotide sequence ID" value="NZ_CBCSIK010000014.1"/>
</dbReference>
<reference evidence="2 3" key="1">
    <citation type="submission" date="2016-03" db="EMBL/GenBank/DDBJ databases">
        <title>Acinetobacter genomospecies 28 strain ANC 4149.</title>
        <authorList>
            <person name="Radolfova-Krizova L."/>
            <person name="Nemec A."/>
        </authorList>
    </citation>
    <scope>NUCLEOTIDE SEQUENCE [LARGE SCALE GENOMIC DNA]</scope>
    <source>
        <strain evidence="2 3">ANC 4149</strain>
    </source>
</reference>
<protein>
    <recommendedName>
        <fullName evidence="4">TIGR04219 family outer membrane beta-barrel protein</fullName>
    </recommendedName>
</protein>
<evidence type="ECO:0000313" key="3">
    <source>
        <dbReference type="Proteomes" id="UP000076276"/>
    </source>
</evidence>
<gene>
    <name evidence="2" type="ORF">AZH43_11460</name>
</gene>
<dbReference type="EMBL" id="LUAW01000019">
    <property type="protein sequence ID" value="KYQ72138.1"/>
    <property type="molecule type" value="Genomic_DNA"/>
</dbReference>
<keyword evidence="1" id="KW-0732">Signal</keyword>
<dbReference type="NCBIfam" id="TIGR04219">
    <property type="entry name" value="OMP_w_GlyGly"/>
    <property type="match status" value="1"/>
</dbReference>
<dbReference type="InterPro" id="IPR026387">
    <property type="entry name" value="OMP_w_GlyGly"/>
</dbReference>
<comment type="caution">
    <text evidence="2">The sequence shown here is derived from an EMBL/GenBank/DDBJ whole genome shotgun (WGS) entry which is preliminary data.</text>
</comment>
<organism evidence="2 3">
    <name type="scientific">Acinetobacter pragensis</name>
    <dbReference type="NCBI Taxonomy" id="1806892"/>
    <lineage>
        <taxon>Bacteria</taxon>
        <taxon>Pseudomonadati</taxon>
        <taxon>Pseudomonadota</taxon>
        <taxon>Gammaproteobacteria</taxon>
        <taxon>Moraxellales</taxon>
        <taxon>Moraxellaceae</taxon>
        <taxon>Acinetobacter</taxon>
    </lineage>
</organism>
<dbReference type="STRING" id="1806892.AZH43_11460"/>
<name>A0A151Y2A7_9GAMM</name>
<proteinExistence type="predicted"/>
<dbReference type="OrthoDB" id="6708408at2"/>